<evidence type="ECO:0000313" key="2">
    <source>
        <dbReference type="EMBL" id="SDS19713.1"/>
    </source>
</evidence>
<dbReference type="Gene3D" id="3.40.50.410">
    <property type="entry name" value="von Willebrand factor, type A domain"/>
    <property type="match status" value="1"/>
</dbReference>
<dbReference type="AlphaFoldDB" id="A0A1H1Q8R3"/>
<reference evidence="2 3" key="1">
    <citation type="submission" date="2016-10" db="EMBL/GenBank/DDBJ databases">
        <authorList>
            <person name="de Groot N.N."/>
        </authorList>
    </citation>
    <scope>NUCLEOTIDE SEQUENCE [LARGE SCALE GENOMIC DNA]</scope>
    <source>
        <strain evidence="2 3">DSM 43941</strain>
    </source>
</reference>
<feature type="domain" description="VWFA" evidence="1">
    <location>
        <begin position="41"/>
        <end position="218"/>
    </location>
</feature>
<dbReference type="PROSITE" id="PS50234">
    <property type="entry name" value="VWFA"/>
    <property type="match status" value="1"/>
</dbReference>
<dbReference type="InterPro" id="IPR041176">
    <property type="entry name" value="VWA_3_C"/>
</dbReference>
<accession>A0A1H1Q8R3</accession>
<dbReference type="Proteomes" id="UP000198688">
    <property type="component" value="Chromosome I"/>
</dbReference>
<dbReference type="STRING" id="113562.SAMN04489716_0234"/>
<dbReference type="OrthoDB" id="568872at2"/>
<dbReference type="PANTHER" id="PTHR45737">
    <property type="entry name" value="VON WILLEBRAND FACTOR A DOMAIN-CONTAINING PROTEIN 5A"/>
    <property type="match status" value="1"/>
</dbReference>
<name>A0A1H1Q8R3_9ACTN</name>
<gene>
    <name evidence="2" type="ORF">SAMN04489716_0234</name>
</gene>
<dbReference type="CDD" id="cd00198">
    <property type="entry name" value="vWFA"/>
    <property type="match status" value="1"/>
</dbReference>
<dbReference type="SMART" id="SM00327">
    <property type="entry name" value="VWA"/>
    <property type="match status" value="1"/>
</dbReference>
<dbReference type="Pfam" id="PF18571">
    <property type="entry name" value="VWA_3_C"/>
    <property type="match status" value="1"/>
</dbReference>
<keyword evidence="3" id="KW-1185">Reference proteome</keyword>
<dbReference type="Gene3D" id="2.60.40.3670">
    <property type="match status" value="1"/>
</dbReference>
<dbReference type="EMBL" id="LT629758">
    <property type="protein sequence ID" value="SDS19713.1"/>
    <property type="molecule type" value="Genomic_DNA"/>
</dbReference>
<evidence type="ECO:0000259" key="1">
    <source>
        <dbReference type="PROSITE" id="PS50234"/>
    </source>
</evidence>
<dbReference type="InterPro" id="IPR036465">
    <property type="entry name" value="vWFA_dom_sf"/>
</dbReference>
<sequence length="421" mass="44711">MSYTAEAFQNEYLALGAREVNAIVTVTSTGGEGGRRTGGATEIIIVDASGSMQAEGRIAAARQAAKAAVECIDDGVHFAIIAGVSTAQQLFPGPGELAVSSPQTRAQAEHAIDRLQANGGTAMGAWLLLAGQLFAQRPGDIKHAILLTDGDNGERQGYLETVLEQIKESFVCDCRGVGASWKVAELRKIADKMLGTVDIVAKPAELTASFQQMITAAMGKTSADVQLKVWTPVNATVRFVKQVEPVVADLTGKRAEDGPRAGRYPLGSWGQESRDYHICVDVPAGGAGDEMLAARVHVMEGDTEHARGLIRAVWTDDTALSTRINRQVAHYTGQAELADAIQEGIAAREAGDDRTATIKFGRAAQLAHASGNKATEELLAKVVDIEDPVTGTVRLRRKVAVEDEMALDTRSTKTVRVGRGQ</sequence>
<dbReference type="PANTHER" id="PTHR45737:SF6">
    <property type="entry name" value="VON WILLEBRAND FACTOR A DOMAIN-CONTAINING PROTEIN 5A"/>
    <property type="match status" value="1"/>
</dbReference>
<protein>
    <submittedName>
        <fullName evidence="2">von Willebrand factor type A domain-containing protein</fullName>
    </submittedName>
</protein>
<dbReference type="Gene3D" id="1.20.120.1690">
    <property type="match status" value="1"/>
</dbReference>
<dbReference type="Pfam" id="PF13768">
    <property type="entry name" value="VWA_3"/>
    <property type="match status" value="1"/>
</dbReference>
<evidence type="ECO:0000313" key="3">
    <source>
        <dbReference type="Proteomes" id="UP000198688"/>
    </source>
</evidence>
<proteinExistence type="predicted"/>
<dbReference type="SUPFAM" id="SSF53300">
    <property type="entry name" value="vWA-like"/>
    <property type="match status" value="1"/>
</dbReference>
<dbReference type="InterPro" id="IPR002035">
    <property type="entry name" value="VWF_A"/>
</dbReference>
<dbReference type="RefSeq" id="WP_092540786.1">
    <property type="nucleotide sequence ID" value="NZ_BOMJ01000004.1"/>
</dbReference>
<organism evidence="2 3">
    <name type="scientific">Actinoplanes derwentensis</name>
    <dbReference type="NCBI Taxonomy" id="113562"/>
    <lineage>
        <taxon>Bacteria</taxon>
        <taxon>Bacillati</taxon>
        <taxon>Actinomycetota</taxon>
        <taxon>Actinomycetes</taxon>
        <taxon>Micromonosporales</taxon>
        <taxon>Micromonosporaceae</taxon>
        <taxon>Actinoplanes</taxon>
    </lineage>
</organism>